<evidence type="ECO:0000313" key="1">
    <source>
        <dbReference type="EMBL" id="PVV03017.1"/>
    </source>
</evidence>
<comment type="caution">
    <text evidence="1">The sequence shown here is derived from an EMBL/GenBank/DDBJ whole genome shotgun (WGS) entry which is preliminary data.</text>
</comment>
<dbReference type="AlphaFoldDB" id="A0A2T9ZER6"/>
<gene>
    <name evidence="1" type="ORF">BB560_002519</name>
</gene>
<dbReference type="SUPFAM" id="SSF52075">
    <property type="entry name" value="Outer arm dynein light chain 1"/>
    <property type="match status" value="1"/>
</dbReference>
<name>A0A2T9ZER6_9FUNG</name>
<dbReference type="Pfam" id="PF00560">
    <property type="entry name" value="LRR_1"/>
    <property type="match status" value="2"/>
</dbReference>
<keyword evidence="2" id="KW-1185">Reference proteome</keyword>
<evidence type="ECO:0008006" key="3">
    <source>
        <dbReference type="Google" id="ProtNLM"/>
    </source>
</evidence>
<dbReference type="EMBL" id="MBFS01000289">
    <property type="protein sequence ID" value="PVV03017.1"/>
    <property type="molecule type" value="Genomic_DNA"/>
</dbReference>
<accession>A0A2T9ZER6</accession>
<dbReference type="OrthoDB" id="660555at2759"/>
<dbReference type="PROSITE" id="PS51450">
    <property type="entry name" value="LRR"/>
    <property type="match status" value="2"/>
</dbReference>
<proteinExistence type="predicted"/>
<sequence length="130" mass="14439">MKNLVFFAPNLQSLNLNDNCISNIFGKCTFEPDFFTLDFGLRELVGISSLTTISLSHNQIDSIEHPFIFSGLANIDLSNNSIASVPLQLGLITTITNLNLSGNLFRVPRRQTLEKGTAAVLQWLRDRIAD</sequence>
<dbReference type="STRING" id="133381.A0A2T9ZER6"/>
<protein>
    <recommendedName>
        <fullName evidence="3">Leucine-rich repeat-containing N-terminal plant-type domain-containing protein</fullName>
    </recommendedName>
</protein>
<dbReference type="Proteomes" id="UP000245609">
    <property type="component" value="Unassembled WGS sequence"/>
</dbReference>
<reference evidence="1 2" key="1">
    <citation type="journal article" date="2018" name="MBio">
        <title>Comparative Genomics Reveals the Core Gene Toolbox for the Fungus-Insect Symbiosis.</title>
        <authorList>
            <person name="Wang Y."/>
            <person name="Stata M."/>
            <person name="Wang W."/>
            <person name="Stajich J.E."/>
            <person name="White M.M."/>
            <person name="Moncalvo J.M."/>
        </authorList>
    </citation>
    <scope>NUCLEOTIDE SEQUENCE [LARGE SCALE GENOMIC DNA]</scope>
    <source>
        <strain evidence="1 2">SC-DP-2</strain>
    </source>
</reference>
<dbReference type="Gene3D" id="3.80.10.10">
    <property type="entry name" value="Ribonuclease Inhibitor"/>
    <property type="match status" value="1"/>
</dbReference>
<evidence type="ECO:0000313" key="2">
    <source>
        <dbReference type="Proteomes" id="UP000245609"/>
    </source>
</evidence>
<dbReference type="InterPro" id="IPR032675">
    <property type="entry name" value="LRR_dom_sf"/>
</dbReference>
<dbReference type="InterPro" id="IPR001611">
    <property type="entry name" value="Leu-rich_rpt"/>
</dbReference>
<organism evidence="1 2">
    <name type="scientific">Smittium megazygosporum</name>
    <dbReference type="NCBI Taxonomy" id="133381"/>
    <lineage>
        <taxon>Eukaryota</taxon>
        <taxon>Fungi</taxon>
        <taxon>Fungi incertae sedis</taxon>
        <taxon>Zoopagomycota</taxon>
        <taxon>Kickxellomycotina</taxon>
        <taxon>Harpellomycetes</taxon>
        <taxon>Harpellales</taxon>
        <taxon>Legeriomycetaceae</taxon>
        <taxon>Smittium</taxon>
    </lineage>
</organism>